<dbReference type="OrthoDB" id="5829766at2759"/>
<accession>A0A2G5U2T0</accession>
<sequence length="284" mass="32545">MFPPIAAADASSSKLRWQKSTRRISYVKLPSIQAKGKNRQVPSVPSEEEPIPSDPAPSLPTIPTITPSLCIDNQYFANYISEKPKMDDVDYLSRAFSSLSLQFEVALYIANDQNLASEHLAKDQANEYLSISFIANFRFAKIQGSLHAQRTNYFEKRGLLEAIELNIEQQNSKISEALGCLAVCNQITEKYQCNLDTSFQVLVDDFSEKAFRLSSLTSQLHALRQTHYANLQVRKNEASQLEDIAWRIEREEKRIKKLDGKLWKFYENRDENRKRAATEMENVK</sequence>
<dbReference type="AlphaFoldDB" id="A0A2G5U2T0"/>
<dbReference type="STRING" id="1611254.A0A2G5U2T0"/>
<comment type="caution">
    <text evidence="2">The sequence shown here is derived from an EMBL/GenBank/DDBJ whole genome shotgun (WGS) entry which is preliminary data.</text>
</comment>
<name>A0A2G5U2T0_9PELO</name>
<proteinExistence type="predicted"/>
<feature type="region of interest" description="Disordered" evidence="1">
    <location>
        <begin position="30"/>
        <end position="59"/>
    </location>
</feature>
<protein>
    <submittedName>
        <fullName evidence="2">Uncharacterized protein</fullName>
    </submittedName>
</protein>
<keyword evidence="3" id="KW-1185">Reference proteome</keyword>
<dbReference type="EMBL" id="PDUG01000004">
    <property type="protein sequence ID" value="PIC33546.1"/>
    <property type="molecule type" value="Genomic_DNA"/>
</dbReference>
<evidence type="ECO:0000313" key="3">
    <source>
        <dbReference type="Proteomes" id="UP000230233"/>
    </source>
</evidence>
<reference evidence="3" key="1">
    <citation type="submission" date="2017-10" db="EMBL/GenBank/DDBJ databases">
        <title>Rapid genome shrinkage in a self-fertile nematode reveals novel sperm competition proteins.</title>
        <authorList>
            <person name="Yin D."/>
            <person name="Schwarz E.M."/>
            <person name="Thomas C.G."/>
            <person name="Felde R.L."/>
            <person name="Korf I.F."/>
            <person name="Cutter A.D."/>
            <person name="Schartner C.M."/>
            <person name="Ralston E.J."/>
            <person name="Meyer B.J."/>
            <person name="Haag E.S."/>
        </authorList>
    </citation>
    <scope>NUCLEOTIDE SEQUENCE [LARGE SCALE GENOMIC DNA]</scope>
    <source>
        <strain evidence="3">JU1422</strain>
    </source>
</reference>
<organism evidence="2 3">
    <name type="scientific">Caenorhabditis nigoni</name>
    <dbReference type="NCBI Taxonomy" id="1611254"/>
    <lineage>
        <taxon>Eukaryota</taxon>
        <taxon>Metazoa</taxon>
        <taxon>Ecdysozoa</taxon>
        <taxon>Nematoda</taxon>
        <taxon>Chromadorea</taxon>
        <taxon>Rhabditida</taxon>
        <taxon>Rhabditina</taxon>
        <taxon>Rhabditomorpha</taxon>
        <taxon>Rhabditoidea</taxon>
        <taxon>Rhabditidae</taxon>
        <taxon>Peloderinae</taxon>
        <taxon>Caenorhabditis</taxon>
    </lineage>
</organism>
<evidence type="ECO:0000256" key="1">
    <source>
        <dbReference type="SAM" id="MobiDB-lite"/>
    </source>
</evidence>
<gene>
    <name evidence="2" type="primary">Cni-C11D2.3</name>
    <name evidence="2" type="synonym">Cnig_chr_IV.g13488</name>
    <name evidence="2" type="ORF">B9Z55_013488</name>
</gene>
<dbReference type="Proteomes" id="UP000230233">
    <property type="component" value="Chromosome IV"/>
</dbReference>
<evidence type="ECO:0000313" key="2">
    <source>
        <dbReference type="EMBL" id="PIC33546.1"/>
    </source>
</evidence>